<dbReference type="GO" id="GO:0001522">
    <property type="term" value="P:pseudouridine synthesis"/>
    <property type="evidence" value="ECO:0007669"/>
    <property type="project" value="InterPro"/>
</dbReference>
<dbReference type="EMBL" id="CP091871">
    <property type="protein sequence ID" value="WEU39912.1"/>
    <property type="molecule type" value="Genomic_DNA"/>
</dbReference>
<gene>
    <name evidence="1" type="ORF">OdinLCB4_005430</name>
</gene>
<dbReference type="InterPro" id="IPR007504">
    <property type="entry name" value="H/ACA_rnp_Gar1/Naf1"/>
</dbReference>
<sequence length="118" mass="13288">MFIKIKLNQYPYIYSLILKSKLWLGGRFLRILGKPSHISSQNHIILRASFPPSIGAQVVNESNSIIGKVIDVFGPVDKPFISIKPSSSINPSAILEETLFIKEAAAKKKHFKNKNRRV</sequence>
<reference evidence="1" key="2">
    <citation type="journal article" date="2022" name="Nat. Microbiol.">
        <title>A closed Candidatus Odinarchaeum chromosome exposes Asgard archaeal viruses.</title>
        <authorList>
            <person name="Tamarit D."/>
            <person name="Caceres E.F."/>
            <person name="Krupovic M."/>
            <person name="Nijland R."/>
            <person name="Eme L."/>
            <person name="Robinson N.P."/>
            <person name="Ettema T.J.G."/>
        </authorList>
    </citation>
    <scope>NUCLEOTIDE SEQUENCE</scope>
    <source>
        <strain evidence="1">LCB_4</strain>
    </source>
</reference>
<evidence type="ECO:0000313" key="2">
    <source>
        <dbReference type="Proteomes" id="UP000186851"/>
    </source>
</evidence>
<dbReference type="AlphaFoldDB" id="A0AAF0IBF7"/>
<proteinExistence type="predicted"/>
<dbReference type="InterPro" id="IPR038664">
    <property type="entry name" value="Gar1/Naf1_Cbf5-bd_sf"/>
</dbReference>
<protein>
    <submittedName>
        <fullName evidence="1">Gar1/Naf1 family protein</fullName>
    </submittedName>
</protein>
<dbReference type="Gene3D" id="2.40.10.230">
    <property type="entry name" value="Probable tRNA pseudouridine synthase domain"/>
    <property type="match status" value="1"/>
</dbReference>
<dbReference type="SUPFAM" id="SSF50447">
    <property type="entry name" value="Translation proteins"/>
    <property type="match status" value="1"/>
</dbReference>
<dbReference type="Pfam" id="PF04410">
    <property type="entry name" value="Gar1"/>
    <property type="match status" value="1"/>
</dbReference>
<organism evidence="1 2">
    <name type="scientific">Odinarchaeota yellowstonii (strain LCB_4)</name>
    <dbReference type="NCBI Taxonomy" id="1841599"/>
    <lineage>
        <taxon>Archaea</taxon>
        <taxon>Promethearchaeati</taxon>
        <taxon>Candidatus Odinarchaeota</taxon>
        <taxon>Candidatus Odinarchaeia</taxon>
        <taxon>Candidatus Odinarchaeales</taxon>
        <taxon>Candidatus Odinarchaeaceae</taxon>
        <taxon>Candidatus Odinarchaeum</taxon>
    </lineage>
</organism>
<reference evidence="1" key="1">
    <citation type="journal article" date="2017" name="Nature">
        <title>Asgard archaea illuminate the origin of eukaryotic cellular complexity.</title>
        <authorList>
            <person name="Zaremba-Niedzwiedzka K."/>
            <person name="Caceres E.F."/>
            <person name="Saw J.H."/>
            <person name="Backstrom D."/>
            <person name="Juzokaite L."/>
            <person name="Vancaester E."/>
            <person name="Seitz K.W."/>
            <person name="Anantharaman K."/>
            <person name="Starnawski P."/>
            <person name="Kjeldsen K.U."/>
            <person name="Scott M.B."/>
            <person name="Nunoura T."/>
            <person name="Banfield J.F."/>
            <person name="Schramm A."/>
            <person name="Baker B.J."/>
            <person name="Spang A."/>
            <person name="Ettema T.J.G."/>
        </authorList>
    </citation>
    <scope>NUCLEOTIDE SEQUENCE</scope>
    <source>
        <strain evidence="1">LCB_4</strain>
    </source>
</reference>
<name>A0AAF0IBF7_ODILC</name>
<dbReference type="KEGG" id="oyw:OdinLCB4_005430"/>
<dbReference type="Proteomes" id="UP000186851">
    <property type="component" value="Chromosome"/>
</dbReference>
<dbReference type="GO" id="GO:0042254">
    <property type="term" value="P:ribosome biogenesis"/>
    <property type="evidence" value="ECO:0007669"/>
    <property type="project" value="InterPro"/>
</dbReference>
<accession>A0AAF0IBF7</accession>
<dbReference type="InterPro" id="IPR009000">
    <property type="entry name" value="Transl_B-barrel_sf"/>
</dbReference>
<evidence type="ECO:0000313" key="1">
    <source>
        <dbReference type="EMBL" id="WEU39912.1"/>
    </source>
</evidence>